<dbReference type="Proteomes" id="UP000053464">
    <property type="component" value="Unassembled WGS sequence"/>
</dbReference>
<proteinExistence type="predicted"/>
<evidence type="ECO:0000313" key="1">
    <source>
        <dbReference type="EMBL" id="KLE32439.1"/>
    </source>
</evidence>
<dbReference type="InterPro" id="IPR009679">
    <property type="entry name" value="Phage_186_CII-like"/>
</dbReference>
<dbReference type="Pfam" id="PF06892">
    <property type="entry name" value="Phage_CP76"/>
    <property type="match status" value="1"/>
</dbReference>
<sequence length="159" mass="16125">MRIKRAVRAAVQLCGGVDGAGATAGRSRSVAGDWNNRNAAIFPPADCAFALDEACLISGGGLPILSALAAELGAVVIVLPDADAGEDALSGAFVEAAAEFGDVSQRLRDALADGRLESHERAALVAEIDEAQAALARLRHLASGDVVRVAARDGEASHG</sequence>
<dbReference type="EMBL" id="LBHB01000004">
    <property type="protein sequence ID" value="KLE32439.1"/>
    <property type="molecule type" value="Genomic_DNA"/>
</dbReference>
<evidence type="ECO:0000313" key="2">
    <source>
        <dbReference type="Proteomes" id="UP000053464"/>
    </source>
</evidence>
<comment type="caution">
    <text evidence="1">The sequence shown here is derived from an EMBL/GenBank/DDBJ whole genome shotgun (WGS) entry which is preliminary data.</text>
</comment>
<name>A0A0G9MPB6_9SPHN</name>
<dbReference type="STRING" id="1581420.AAW00_13480"/>
<accession>A0A0G9MPB6</accession>
<dbReference type="GO" id="GO:0003677">
    <property type="term" value="F:DNA binding"/>
    <property type="evidence" value="ECO:0007669"/>
    <property type="project" value="InterPro"/>
</dbReference>
<dbReference type="PATRIC" id="fig|1581420.6.peg.2756"/>
<dbReference type="AlphaFoldDB" id="A0A0G9MPB6"/>
<protein>
    <submittedName>
        <fullName evidence="1">Uncharacterized protein</fullName>
    </submittedName>
</protein>
<gene>
    <name evidence="1" type="ORF">AAW00_13480</name>
</gene>
<reference evidence="1 2" key="1">
    <citation type="submission" date="2015-04" db="EMBL/GenBank/DDBJ databases">
        <title>The draft genome sequence of Erythrobacter luteus KA37.</title>
        <authorList>
            <person name="Zhuang L."/>
            <person name="Liu Y."/>
            <person name="Shao Z."/>
        </authorList>
    </citation>
    <scope>NUCLEOTIDE SEQUENCE [LARGE SCALE GENOMIC DNA]</scope>
    <source>
        <strain evidence="1 2">KA37</strain>
    </source>
</reference>
<keyword evidence="2" id="KW-1185">Reference proteome</keyword>
<organism evidence="1 2">
    <name type="scientific">Aurantiacibacter luteus</name>
    <dbReference type="NCBI Taxonomy" id="1581420"/>
    <lineage>
        <taxon>Bacteria</taxon>
        <taxon>Pseudomonadati</taxon>
        <taxon>Pseudomonadota</taxon>
        <taxon>Alphaproteobacteria</taxon>
        <taxon>Sphingomonadales</taxon>
        <taxon>Erythrobacteraceae</taxon>
        <taxon>Aurantiacibacter</taxon>
    </lineage>
</organism>